<keyword evidence="2" id="KW-1185">Reference proteome</keyword>
<evidence type="ECO:0000313" key="1">
    <source>
        <dbReference type="EMBL" id="CBN74496.1"/>
    </source>
</evidence>
<dbReference type="AlphaFoldDB" id="D8LK27"/>
<dbReference type="EMBL" id="FN648464">
    <property type="protein sequence ID" value="CBN74496.1"/>
    <property type="molecule type" value="Genomic_DNA"/>
</dbReference>
<sequence length="59" mass="6631">MCLNRWWTCGHARCSFYSSLTLVSLERSGRMVPLVTGLVGGKMTRLPLCSVPAVCNWRE</sequence>
<accession>D8LK27</accession>
<dbReference type="Proteomes" id="UP000002630">
    <property type="component" value="Linkage Group LG16"/>
</dbReference>
<proteinExistence type="predicted"/>
<organism evidence="1 2">
    <name type="scientific">Ectocarpus siliculosus</name>
    <name type="common">Brown alga</name>
    <name type="synonym">Conferva siliculosa</name>
    <dbReference type="NCBI Taxonomy" id="2880"/>
    <lineage>
        <taxon>Eukaryota</taxon>
        <taxon>Sar</taxon>
        <taxon>Stramenopiles</taxon>
        <taxon>Ochrophyta</taxon>
        <taxon>PX clade</taxon>
        <taxon>Phaeophyceae</taxon>
        <taxon>Ectocarpales</taxon>
        <taxon>Ectocarpaceae</taxon>
        <taxon>Ectocarpus</taxon>
    </lineage>
</organism>
<protein>
    <submittedName>
        <fullName evidence="1">Uncharacterized protein</fullName>
    </submittedName>
</protein>
<dbReference type="EMBL" id="FN649741">
    <property type="protein sequence ID" value="CBN74496.1"/>
    <property type="molecule type" value="Genomic_DNA"/>
</dbReference>
<evidence type="ECO:0000313" key="2">
    <source>
        <dbReference type="Proteomes" id="UP000002630"/>
    </source>
</evidence>
<dbReference type="InParanoid" id="D8LK27"/>
<gene>
    <name evidence="1" type="ORF">Esi_0028_0107</name>
</gene>
<name>D8LK27_ECTSI</name>
<reference evidence="1 2" key="1">
    <citation type="journal article" date="2010" name="Nature">
        <title>The Ectocarpus genome and the independent evolution of multicellularity in brown algae.</title>
        <authorList>
            <person name="Cock J.M."/>
            <person name="Sterck L."/>
            <person name="Rouze P."/>
            <person name="Scornet D."/>
            <person name="Allen A.E."/>
            <person name="Amoutzias G."/>
            <person name="Anthouard V."/>
            <person name="Artiguenave F."/>
            <person name="Aury J.M."/>
            <person name="Badger J.H."/>
            <person name="Beszteri B."/>
            <person name="Billiau K."/>
            <person name="Bonnet E."/>
            <person name="Bothwell J.H."/>
            <person name="Bowler C."/>
            <person name="Boyen C."/>
            <person name="Brownlee C."/>
            <person name="Carrano C.J."/>
            <person name="Charrier B."/>
            <person name="Cho G.Y."/>
            <person name="Coelho S.M."/>
            <person name="Collen J."/>
            <person name="Corre E."/>
            <person name="Da Silva C."/>
            <person name="Delage L."/>
            <person name="Delaroque N."/>
            <person name="Dittami S.M."/>
            <person name="Doulbeau S."/>
            <person name="Elias M."/>
            <person name="Farnham G."/>
            <person name="Gachon C.M."/>
            <person name="Gschloessl B."/>
            <person name="Heesch S."/>
            <person name="Jabbari K."/>
            <person name="Jubin C."/>
            <person name="Kawai H."/>
            <person name="Kimura K."/>
            <person name="Kloareg B."/>
            <person name="Kupper F.C."/>
            <person name="Lang D."/>
            <person name="Le Bail A."/>
            <person name="Leblanc C."/>
            <person name="Lerouge P."/>
            <person name="Lohr M."/>
            <person name="Lopez P.J."/>
            <person name="Martens C."/>
            <person name="Maumus F."/>
            <person name="Michel G."/>
            <person name="Miranda-Saavedra D."/>
            <person name="Morales J."/>
            <person name="Moreau H."/>
            <person name="Motomura T."/>
            <person name="Nagasato C."/>
            <person name="Napoli C.A."/>
            <person name="Nelson D.R."/>
            <person name="Nyvall-Collen P."/>
            <person name="Peters A.F."/>
            <person name="Pommier C."/>
            <person name="Potin P."/>
            <person name="Poulain J."/>
            <person name="Quesneville H."/>
            <person name="Read B."/>
            <person name="Rensing S.A."/>
            <person name="Ritter A."/>
            <person name="Rousvoal S."/>
            <person name="Samanta M."/>
            <person name="Samson G."/>
            <person name="Schroeder D.C."/>
            <person name="Segurens B."/>
            <person name="Strittmatter M."/>
            <person name="Tonon T."/>
            <person name="Tregear J.W."/>
            <person name="Valentin K."/>
            <person name="von Dassow P."/>
            <person name="Yamagishi T."/>
            <person name="Van de Peer Y."/>
            <person name="Wincker P."/>
        </authorList>
    </citation>
    <scope>NUCLEOTIDE SEQUENCE [LARGE SCALE GENOMIC DNA]</scope>
    <source>
        <strain evidence="2">Ec32 / CCAP1310/4</strain>
    </source>
</reference>